<protein>
    <submittedName>
        <fullName evidence="1">Uncharacterized protein</fullName>
    </submittedName>
</protein>
<dbReference type="EMBL" id="BSUN01000001">
    <property type="protein sequence ID" value="GMA33896.1"/>
    <property type="molecule type" value="Genomic_DNA"/>
</dbReference>
<dbReference type="InterPro" id="IPR013780">
    <property type="entry name" value="Glyco_hydro_b"/>
</dbReference>
<evidence type="ECO:0000313" key="2">
    <source>
        <dbReference type="Proteomes" id="UP001157125"/>
    </source>
</evidence>
<dbReference type="RefSeq" id="WP_284327111.1">
    <property type="nucleotide sequence ID" value="NZ_BSUN01000001.1"/>
</dbReference>
<evidence type="ECO:0000313" key="1">
    <source>
        <dbReference type="EMBL" id="GMA33896.1"/>
    </source>
</evidence>
<comment type="caution">
    <text evidence="1">The sequence shown here is derived from an EMBL/GenBank/DDBJ whole genome shotgun (WGS) entry which is preliminary data.</text>
</comment>
<keyword evidence="2" id="KW-1185">Reference proteome</keyword>
<organism evidence="1 2">
    <name type="scientific">Demequina litorisediminis</name>
    <dbReference type="NCBI Taxonomy" id="1849022"/>
    <lineage>
        <taxon>Bacteria</taxon>
        <taxon>Bacillati</taxon>
        <taxon>Actinomycetota</taxon>
        <taxon>Actinomycetes</taxon>
        <taxon>Micrococcales</taxon>
        <taxon>Demequinaceae</taxon>
        <taxon>Demequina</taxon>
    </lineage>
</organism>
<accession>A0ABQ6I869</accession>
<reference evidence="2" key="1">
    <citation type="journal article" date="2019" name="Int. J. Syst. Evol. Microbiol.">
        <title>The Global Catalogue of Microorganisms (GCM) 10K type strain sequencing project: providing services to taxonomists for standard genome sequencing and annotation.</title>
        <authorList>
            <consortium name="The Broad Institute Genomics Platform"/>
            <consortium name="The Broad Institute Genome Sequencing Center for Infectious Disease"/>
            <person name="Wu L."/>
            <person name="Ma J."/>
        </authorList>
    </citation>
    <scope>NUCLEOTIDE SEQUENCE [LARGE SCALE GENOMIC DNA]</scope>
    <source>
        <strain evidence="2">NBRC 112299</strain>
    </source>
</reference>
<dbReference type="Gene3D" id="2.60.40.1180">
    <property type="entry name" value="Golgi alpha-mannosidase II"/>
    <property type="match status" value="1"/>
</dbReference>
<gene>
    <name evidence="1" type="ORF">GCM10025876_01000</name>
</gene>
<dbReference type="Proteomes" id="UP001157125">
    <property type="component" value="Unassembled WGS sequence"/>
</dbReference>
<name>A0ABQ6I869_9MICO</name>
<sequence length="69" mass="7713">MENDPRSSQRRHALAWTSTRLGGWREHTVTLPEGRWRDAFTRKSLDGGTVELATLLGGLPVALLVREDA</sequence>
<proteinExistence type="predicted"/>